<name>A0A2P4XXQ0_9STRA</name>
<evidence type="ECO:0000259" key="3">
    <source>
        <dbReference type="Pfam" id="PF02678"/>
    </source>
</evidence>
<comment type="caution">
    <text evidence="4">The sequence shown here is derived from an EMBL/GenBank/DDBJ whole genome shotgun (WGS) entry which is preliminary data.</text>
</comment>
<reference evidence="4 5" key="1">
    <citation type="journal article" date="2017" name="Genome Biol. Evol.">
        <title>Phytophthora megakarya and P. palmivora, closely related causal agents of cacao black pod rot, underwent increases in genome sizes and gene numbers by different mechanisms.</title>
        <authorList>
            <person name="Ali S.S."/>
            <person name="Shao J."/>
            <person name="Lary D.J."/>
            <person name="Kronmiller B."/>
            <person name="Shen D."/>
            <person name="Strem M.D."/>
            <person name="Amoako-Attah I."/>
            <person name="Akrofi A.Y."/>
            <person name="Begoude B.A."/>
            <person name="Ten Hoopen G.M."/>
            <person name="Coulibaly K."/>
            <person name="Kebe B.I."/>
            <person name="Melnick R.L."/>
            <person name="Guiltinan M.J."/>
            <person name="Tyler B.M."/>
            <person name="Meinhardt L.W."/>
            <person name="Bailey B.A."/>
        </authorList>
    </citation>
    <scope>NUCLEOTIDE SEQUENCE [LARGE SCALE GENOMIC DNA]</scope>
    <source>
        <strain evidence="5">sbr112.9</strain>
    </source>
</reference>
<dbReference type="EMBL" id="NCKW01007139">
    <property type="protein sequence ID" value="POM70318.1"/>
    <property type="molecule type" value="Genomic_DNA"/>
</dbReference>
<dbReference type="Pfam" id="PF02678">
    <property type="entry name" value="Pirin"/>
    <property type="match status" value="1"/>
</dbReference>
<dbReference type="PANTHER" id="PTHR13903:SF8">
    <property type="entry name" value="PIRIN"/>
    <property type="match status" value="1"/>
</dbReference>
<dbReference type="InterPro" id="IPR003829">
    <property type="entry name" value="Pirin_N_dom"/>
</dbReference>
<feature type="domain" description="Pirin N-terminal" evidence="3">
    <location>
        <begin position="22"/>
        <end position="91"/>
    </location>
</feature>
<dbReference type="OrthoDB" id="4155052at2759"/>
<dbReference type="AlphaFoldDB" id="A0A2P4XXQ0"/>
<dbReference type="InterPro" id="IPR014710">
    <property type="entry name" value="RmlC-like_jellyroll"/>
</dbReference>
<organism evidence="4 5">
    <name type="scientific">Phytophthora palmivora</name>
    <dbReference type="NCBI Taxonomy" id="4796"/>
    <lineage>
        <taxon>Eukaryota</taxon>
        <taxon>Sar</taxon>
        <taxon>Stramenopiles</taxon>
        <taxon>Oomycota</taxon>
        <taxon>Peronosporomycetes</taxon>
        <taxon>Peronosporales</taxon>
        <taxon>Peronosporaceae</taxon>
        <taxon>Phytophthora</taxon>
    </lineage>
</organism>
<dbReference type="PANTHER" id="PTHR13903">
    <property type="entry name" value="PIRIN-RELATED"/>
    <property type="match status" value="1"/>
</dbReference>
<keyword evidence="5" id="KW-1185">Reference proteome</keyword>
<dbReference type="Gene3D" id="2.60.120.10">
    <property type="entry name" value="Jelly Rolls"/>
    <property type="match status" value="1"/>
</dbReference>
<gene>
    <name evidence="4" type="ORF">PHPALM_13261</name>
</gene>
<dbReference type="InterPro" id="IPR012093">
    <property type="entry name" value="Pirin"/>
</dbReference>
<sequence>MFTPRQIAKKFVAQEEKEGVGARVYRSIGSSRLRSLDPFLILDEASVGLPGGFPDHPHRGFETVSYVLPTSKGHMYHEAFLGNNGELRPGGR</sequence>
<dbReference type="SUPFAM" id="SSF51182">
    <property type="entry name" value="RmlC-like cupins"/>
    <property type="match status" value="1"/>
</dbReference>
<dbReference type="Proteomes" id="UP000237271">
    <property type="component" value="Unassembled WGS sequence"/>
</dbReference>
<evidence type="ECO:0000313" key="5">
    <source>
        <dbReference type="Proteomes" id="UP000237271"/>
    </source>
</evidence>
<accession>A0A2P4XXQ0</accession>
<evidence type="ECO:0000256" key="2">
    <source>
        <dbReference type="RuleBase" id="RU003457"/>
    </source>
</evidence>
<dbReference type="InterPro" id="IPR011051">
    <property type="entry name" value="RmlC_Cupin_sf"/>
</dbReference>
<comment type="similarity">
    <text evidence="1 2">Belongs to the pirin family.</text>
</comment>
<proteinExistence type="inferred from homology"/>
<protein>
    <submittedName>
        <fullName evidence="4">Pirin-like protein</fullName>
    </submittedName>
</protein>
<evidence type="ECO:0000313" key="4">
    <source>
        <dbReference type="EMBL" id="POM70318.1"/>
    </source>
</evidence>
<evidence type="ECO:0000256" key="1">
    <source>
        <dbReference type="ARBA" id="ARBA00008416"/>
    </source>
</evidence>